<keyword evidence="1" id="KW-1133">Transmembrane helix</keyword>
<sequence length="95" mass="10577">MMSYKASFVRRAVIFGIALLIALISVSLEMAVHFFEGRHGFLLHSLALATPIVLSALIAWLSCILYGQPYREVLPRVLLYATAVALISHFVIRAF</sequence>
<feature type="transmembrane region" description="Helical" evidence="1">
    <location>
        <begin position="41"/>
        <end position="66"/>
    </location>
</feature>
<keyword evidence="1" id="KW-0812">Transmembrane</keyword>
<evidence type="ECO:0000313" key="2">
    <source>
        <dbReference type="EMBL" id="EKX99909.1"/>
    </source>
</evidence>
<organism evidence="2 3">
    <name type="scientific">Porphyromonas catoniae F0037</name>
    <dbReference type="NCBI Taxonomy" id="1127696"/>
    <lineage>
        <taxon>Bacteria</taxon>
        <taxon>Pseudomonadati</taxon>
        <taxon>Bacteroidota</taxon>
        <taxon>Bacteroidia</taxon>
        <taxon>Bacteroidales</taxon>
        <taxon>Porphyromonadaceae</taxon>
        <taxon>Porphyromonas</taxon>
    </lineage>
</organism>
<evidence type="ECO:0000256" key="1">
    <source>
        <dbReference type="SAM" id="Phobius"/>
    </source>
</evidence>
<feature type="transmembrane region" description="Helical" evidence="1">
    <location>
        <begin position="12"/>
        <end position="35"/>
    </location>
</feature>
<proteinExistence type="predicted"/>
<feature type="transmembrane region" description="Helical" evidence="1">
    <location>
        <begin position="73"/>
        <end position="92"/>
    </location>
</feature>
<dbReference type="Proteomes" id="UP000010408">
    <property type="component" value="Unassembled WGS sequence"/>
</dbReference>
<evidence type="ECO:0000313" key="3">
    <source>
        <dbReference type="Proteomes" id="UP000010408"/>
    </source>
</evidence>
<protein>
    <submittedName>
        <fullName evidence="2">Uncharacterized protein</fullName>
    </submittedName>
</protein>
<name>L1N9G5_9PORP</name>
<keyword evidence="1" id="KW-0472">Membrane</keyword>
<accession>L1N9G5</accession>
<comment type="caution">
    <text evidence="2">The sequence shown here is derived from an EMBL/GenBank/DDBJ whole genome shotgun (WGS) entry which is preliminary data.</text>
</comment>
<dbReference type="EMBL" id="AMEQ01000044">
    <property type="protein sequence ID" value="EKX99909.1"/>
    <property type="molecule type" value="Genomic_DNA"/>
</dbReference>
<dbReference type="HOGENOM" id="CLU_2370448_0_0_10"/>
<reference evidence="2 3" key="1">
    <citation type="submission" date="2012-05" db="EMBL/GenBank/DDBJ databases">
        <authorList>
            <person name="Weinstock G."/>
            <person name="Sodergren E."/>
            <person name="Lobos E.A."/>
            <person name="Fulton L."/>
            <person name="Fulton R."/>
            <person name="Courtney L."/>
            <person name="Fronick C."/>
            <person name="O'Laughlin M."/>
            <person name="Godfrey J."/>
            <person name="Wilson R.M."/>
            <person name="Miner T."/>
            <person name="Farmer C."/>
            <person name="Delehaunty K."/>
            <person name="Cordes M."/>
            <person name="Minx P."/>
            <person name="Tomlinson C."/>
            <person name="Chen J."/>
            <person name="Wollam A."/>
            <person name="Pepin K.H."/>
            <person name="Bhonagiri V."/>
            <person name="Zhang X."/>
            <person name="Suruliraj S."/>
            <person name="Warren W."/>
            <person name="Mitreva M."/>
            <person name="Mardis E.R."/>
            <person name="Wilson R.K."/>
        </authorList>
    </citation>
    <scope>NUCLEOTIDE SEQUENCE [LARGE SCALE GENOMIC DNA]</scope>
    <source>
        <strain evidence="2 3">F0037</strain>
    </source>
</reference>
<gene>
    <name evidence="2" type="ORF">HMPREF9134_01818</name>
</gene>
<dbReference type="PATRIC" id="fig|1127696.3.peg.1653"/>
<dbReference type="AlphaFoldDB" id="L1N9G5"/>